<dbReference type="EMBL" id="JANLCJ010000364">
    <property type="protein sequence ID" value="MCS5737044.1"/>
    <property type="molecule type" value="Genomic_DNA"/>
</dbReference>
<feature type="non-terminal residue" evidence="2">
    <location>
        <position position="1"/>
    </location>
</feature>
<reference evidence="2" key="1">
    <citation type="submission" date="2022-08" db="EMBL/GenBank/DDBJ databases">
        <authorList>
            <person name="Deng Y."/>
            <person name="Han X.-F."/>
            <person name="Zhang Y.-Q."/>
        </authorList>
    </citation>
    <scope>NUCLEOTIDE SEQUENCE</scope>
    <source>
        <strain evidence="2">CPCC 203386</strain>
    </source>
</reference>
<dbReference type="RefSeq" id="WP_259543340.1">
    <property type="nucleotide sequence ID" value="NZ_JANLCJ010000364.1"/>
</dbReference>
<name>A0ABT2HAR8_9MICO</name>
<comment type="caution">
    <text evidence="2">The sequence shown here is derived from an EMBL/GenBank/DDBJ whole genome shotgun (WGS) entry which is preliminary data.</text>
</comment>
<protein>
    <submittedName>
        <fullName evidence="2">Uncharacterized protein</fullName>
    </submittedName>
</protein>
<feature type="coiled-coil region" evidence="1">
    <location>
        <begin position="141"/>
        <end position="184"/>
    </location>
</feature>
<evidence type="ECO:0000256" key="1">
    <source>
        <dbReference type="SAM" id="Coils"/>
    </source>
</evidence>
<keyword evidence="3" id="KW-1185">Reference proteome</keyword>
<gene>
    <name evidence="2" type="ORF">N1032_25280</name>
</gene>
<proteinExistence type="predicted"/>
<evidence type="ECO:0000313" key="2">
    <source>
        <dbReference type="EMBL" id="MCS5737044.1"/>
    </source>
</evidence>
<organism evidence="2 3">
    <name type="scientific">Herbiconiux daphne</name>
    <dbReference type="NCBI Taxonomy" id="2970914"/>
    <lineage>
        <taxon>Bacteria</taxon>
        <taxon>Bacillati</taxon>
        <taxon>Actinomycetota</taxon>
        <taxon>Actinomycetes</taxon>
        <taxon>Micrococcales</taxon>
        <taxon>Microbacteriaceae</taxon>
        <taxon>Herbiconiux</taxon>
    </lineage>
</organism>
<keyword evidence="1" id="KW-0175">Coiled coil</keyword>
<dbReference type="Proteomes" id="UP001165586">
    <property type="component" value="Unassembled WGS sequence"/>
</dbReference>
<sequence length="205" mass="22389">VHMSEVKNFSAVTDRSTKGIVKATTDLTKVLNDLQSLTASSESLAGEILFRQNELNNINAEFDQKFAEAKSDLRIRVLDNEDKVLEQLLKARGFVTITPAELTQVRQALIEAETSNADAIAEAVSKAETQGRIALNAAVAAKEAEHKVAIAELNANSAAKDSEIKFLKEQVEELRKTVTAERETRVKIAEAESQRAGVTINQGKQ</sequence>
<evidence type="ECO:0000313" key="3">
    <source>
        <dbReference type="Proteomes" id="UP001165586"/>
    </source>
</evidence>
<accession>A0ABT2HAR8</accession>